<dbReference type="PANTHER" id="PTHR32089">
    <property type="entry name" value="METHYL-ACCEPTING CHEMOTAXIS PROTEIN MCPB"/>
    <property type="match status" value="1"/>
</dbReference>
<keyword evidence="5" id="KW-0812">Transmembrane</keyword>
<keyword evidence="9" id="KW-1185">Reference proteome</keyword>
<comment type="caution">
    <text evidence="8">The sequence shown here is derived from an EMBL/GenBank/DDBJ whole genome shotgun (WGS) entry which is preliminary data.</text>
</comment>
<feature type="coiled-coil region" evidence="4">
    <location>
        <begin position="396"/>
        <end position="423"/>
    </location>
</feature>
<organism evidence="8 9">
    <name type="scientific">Clostridium thailandense</name>
    <dbReference type="NCBI Taxonomy" id="2794346"/>
    <lineage>
        <taxon>Bacteria</taxon>
        <taxon>Bacillati</taxon>
        <taxon>Bacillota</taxon>
        <taxon>Clostridia</taxon>
        <taxon>Eubacteriales</taxon>
        <taxon>Clostridiaceae</taxon>
        <taxon>Clostridium</taxon>
    </lineage>
</organism>
<evidence type="ECO:0000259" key="7">
    <source>
        <dbReference type="PROSITE" id="PS50885"/>
    </source>
</evidence>
<dbReference type="CDD" id="cd18773">
    <property type="entry name" value="PDC1_HK_sensor"/>
    <property type="match status" value="1"/>
</dbReference>
<dbReference type="InterPro" id="IPR004089">
    <property type="entry name" value="MCPsignal_dom"/>
</dbReference>
<accession>A0A949TUN1</accession>
<reference evidence="8" key="1">
    <citation type="submission" date="2020-12" db="EMBL/GenBank/DDBJ databases">
        <title>Clostridium thailandense sp. nov., a novel acetogenic bacterium isolated from peat land soil in Thailand.</title>
        <authorList>
            <person name="Chaikitkaew S."/>
            <person name="Birkeland N.K."/>
        </authorList>
    </citation>
    <scope>NUCLEOTIDE SEQUENCE</scope>
    <source>
        <strain evidence="8">PL3</strain>
    </source>
</reference>
<dbReference type="CDD" id="cd06225">
    <property type="entry name" value="HAMP"/>
    <property type="match status" value="1"/>
</dbReference>
<comment type="similarity">
    <text evidence="2">Belongs to the methyl-accepting chemotaxis (MCP) protein family.</text>
</comment>
<proteinExistence type="inferred from homology"/>
<protein>
    <submittedName>
        <fullName evidence="8">Methyl-accepting chemotaxis protein</fullName>
    </submittedName>
</protein>
<evidence type="ECO:0000256" key="3">
    <source>
        <dbReference type="PROSITE-ProRule" id="PRU00284"/>
    </source>
</evidence>
<keyword evidence="5" id="KW-1133">Transmembrane helix</keyword>
<feature type="transmembrane region" description="Helical" evidence="5">
    <location>
        <begin position="12"/>
        <end position="32"/>
    </location>
</feature>
<feature type="transmembrane region" description="Helical" evidence="5">
    <location>
        <begin position="300"/>
        <end position="319"/>
    </location>
</feature>
<evidence type="ECO:0000256" key="5">
    <source>
        <dbReference type="SAM" id="Phobius"/>
    </source>
</evidence>
<evidence type="ECO:0000256" key="1">
    <source>
        <dbReference type="ARBA" id="ARBA00023224"/>
    </source>
</evidence>
<feature type="domain" description="Methyl-accepting transducer" evidence="6">
    <location>
        <begin position="395"/>
        <end position="650"/>
    </location>
</feature>
<evidence type="ECO:0000259" key="6">
    <source>
        <dbReference type="PROSITE" id="PS50111"/>
    </source>
</evidence>
<evidence type="ECO:0000313" key="9">
    <source>
        <dbReference type="Proteomes" id="UP000694308"/>
    </source>
</evidence>
<dbReference type="PANTHER" id="PTHR32089:SF112">
    <property type="entry name" value="LYSOZYME-LIKE PROTEIN-RELATED"/>
    <property type="match status" value="1"/>
</dbReference>
<feature type="domain" description="HAMP" evidence="7">
    <location>
        <begin position="321"/>
        <end position="376"/>
    </location>
</feature>
<dbReference type="SMART" id="SM00304">
    <property type="entry name" value="HAMP"/>
    <property type="match status" value="1"/>
</dbReference>
<dbReference type="SMART" id="SM00283">
    <property type="entry name" value="MA"/>
    <property type="match status" value="1"/>
</dbReference>
<dbReference type="PROSITE" id="PS50111">
    <property type="entry name" value="CHEMOTAXIS_TRANSDUC_2"/>
    <property type="match status" value="1"/>
</dbReference>
<evidence type="ECO:0000256" key="4">
    <source>
        <dbReference type="SAM" id="Coils"/>
    </source>
</evidence>
<dbReference type="Pfam" id="PF00672">
    <property type="entry name" value="HAMP"/>
    <property type="match status" value="1"/>
</dbReference>
<dbReference type="GO" id="GO:0007165">
    <property type="term" value="P:signal transduction"/>
    <property type="evidence" value="ECO:0007669"/>
    <property type="project" value="UniProtKB-KW"/>
</dbReference>
<evidence type="ECO:0000313" key="8">
    <source>
        <dbReference type="EMBL" id="MBV7275652.1"/>
    </source>
</evidence>
<dbReference type="RefSeq" id="WP_218322703.1">
    <property type="nucleotide sequence ID" value="NZ_JAEEGC010000131.1"/>
</dbReference>
<dbReference type="PROSITE" id="PS50885">
    <property type="entry name" value="HAMP"/>
    <property type="match status" value="1"/>
</dbReference>
<gene>
    <name evidence="8" type="ORF">I6U48_22400</name>
</gene>
<sequence length="682" mass="75750">MKKTNSLFMKIFMMSVICMIVPMLISLIYVSFSASSSMQEKVKNSLSSSVLEKSNQISLAYEDISKMTEAIATQPYVIEYFKELNKNKQVDISKTKYIENYIKVLFNNSSGIYENIFFGYDRKTLIDGIGGMSVGHEYNDNQEPWYKIVMSNPKAYIGNTQLSPVSGRPNTILAYPVIDPDSKQILATFACAIELEKVTKTLVKSNSIENSKTLLINSFGQVLGAEDPSQILKLDFSREKGDVQEFYKQVKENSSGFGFFTLNGVKNIAAYKKVEKFDMYVINFMPITQFTVEVNKLQKGITLVIAVSVVIFAFMIFFFSRSIVKPIKLATEYMKVIASGDFSQEVPVKAMKNKDETGILMKSIDSMQKAIRDIVSTVVQESKNSKESAISTNLVAHILNNEIEEVTATIEEMSAAMEETAATVEEITTTSNELGVAVKSITDKSKSGADTSSLISKRAQELKQSAVVSQKTAKEISEYINVNMRKAIEQSKAVDKIDELTEVILKISAQTNLLALNAAIEAARAGEAGKGFAVVADEVRKLAENSKNTVTEIQQVIKLVVAVVDNLQENSEKALEFIDSKVVKDYDFMVQSGEQYYKDAKFVENLVSDLSSDAQKLNNSMNDMVNSINQILILNTESAEGAQSIAERITTTLQKSTNVIEISNRTEESSKKLKDIVSKFQV</sequence>
<dbReference type="Proteomes" id="UP000694308">
    <property type="component" value="Unassembled WGS sequence"/>
</dbReference>
<dbReference type="GO" id="GO:0016020">
    <property type="term" value="C:membrane"/>
    <property type="evidence" value="ECO:0007669"/>
    <property type="project" value="InterPro"/>
</dbReference>
<dbReference type="InterPro" id="IPR003660">
    <property type="entry name" value="HAMP_dom"/>
</dbReference>
<dbReference type="EMBL" id="JAEEGC010000131">
    <property type="protein sequence ID" value="MBV7275652.1"/>
    <property type="molecule type" value="Genomic_DNA"/>
</dbReference>
<evidence type="ECO:0000256" key="2">
    <source>
        <dbReference type="ARBA" id="ARBA00029447"/>
    </source>
</evidence>
<dbReference type="AlphaFoldDB" id="A0A949TUN1"/>
<keyword evidence="4" id="KW-0175">Coiled coil</keyword>
<dbReference type="Pfam" id="PF00015">
    <property type="entry name" value="MCPsignal"/>
    <property type="match status" value="1"/>
</dbReference>
<keyword evidence="1 3" id="KW-0807">Transducer</keyword>
<name>A0A949TUN1_9CLOT</name>
<keyword evidence="5" id="KW-0472">Membrane</keyword>